<dbReference type="GeneID" id="17260460"/>
<evidence type="ECO:0000313" key="3">
    <source>
        <dbReference type="EnsemblProtists" id="EOD14350"/>
    </source>
</evidence>
<dbReference type="OMA" id="CKICEEQ"/>
<proteinExistence type="predicted"/>
<dbReference type="Gene3D" id="2.60.120.620">
    <property type="entry name" value="q2cbj1_9rhob like domain"/>
    <property type="match status" value="1"/>
</dbReference>
<dbReference type="AlphaFoldDB" id="A0A0D3ISW5"/>
<name>A0A0D3ISW5_EMIH1</name>
<keyword evidence="4" id="KW-1185">Reference proteome</keyword>
<feature type="compositionally biased region" description="Basic residues" evidence="1">
    <location>
        <begin position="321"/>
        <end position="338"/>
    </location>
</feature>
<dbReference type="HOGENOM" id="CLU_822418_0_0_1"/>
<dbReference type="Pfam" id="PF13640">
    <property type="entry name" value="2OG-FeII_Oxy_3"/>
    <property type="match status" value="1"/>
</dbReference>
<dbReference type="eggNOG" id="ENOG502S32G">
    <property type="taxonomic scope" value="Eukaryota"/>
</dbReference>
<dbReference type="Proteomes" id="UP000013827">
    <property type="component" value="Unassembled WGS sequence"/>
</dbReference>
<evidence type="ECO:0000256" key="1">
    <source>
        <dbReference type="SAM" id="MobiDB-lite"/>
    </source>
</evidence>
<dbReference type="EnsemblProtists" id="EOD14350">
    <property type="protein sequence ID" value="EOD14350"/>
    <property type="gene ID" value="EMIHUDRAFT_436887"/>
</dbReference>
<protein>
    <recommendedName>
        <fullName evidence="2">Prolyl 4-hydroxylase alpha subunit Fe(2+) 2OG dioxygenase domain-containing protein</fullName>
    </recommendedName>
</protein>
<feature type="region of interest" description="Disordered" evidence="1">
    <location>
        <begin position="276"/>
        <end position="338"/>
    </location>
</feature>
<reference evidence="4" key="1">
    <citation type="journal article" date="2013" name="Nature">
        <title>Pan genome of the phytoplankton Emiliania underpins its global distribution.</title>
        <authorList>
            <person name="Read B.A."/>
            <person name="Kegel J."/>
            <person name="Klute M.J."/>
            <person name="Kuo A."/>
            <person name="Lefebvre S.C."/>
            <person name="Maumus F."/>
            <person name="Mayer C."/>
            <person name="Miller J."/>
            <person name="Monier A."/>
            <person name="Salamov A."/>
            <person name="Young J."/>
            <person name="Aguilar M."/>
            <person name="Claverie J.M."/>
            <person name="Frickenhaus S."/>
            <person name="Gonzalez K."/>
            <person name="Herman E.K."/>
            <person name="Lin Y.C."/>
            <person name="Napier J."/>
            <person name="Ogata H."/>
            <person name="Sarno A.F."/>
            <person name="Shmutz J."/>
            <person name="Schroeder D."/>
            <person name="de Vargas C."/>
            <person name="Verret F."/>
            <person name="von Dassow P."/>
            <person name="Valentin K."/>
            <person name="Van de Peer Y."/>
            <person name="Wheeler G."/>
            <person name="Dacks J.B."/>
            <person name="Delwiche C.F."/>
            <person name="Dyhrman S.T."/>
            <person name="Glockner G."/>
            <person name="John U."/>
            <person name="Richards T."/>
            <person name="Worden A.Z."/>
            <person name="Zhang X."/>
            <person name="Grigoriev I.V."/>
            <person name="Allen A.E."/>
            <person name="Bidle K."/>
            <person name="Borodovsky M."/>
            <person name="Bowler C."/>
            <person name="Brownlee C."/>
            <person name="Cock J.M."/>
            <person name="Elias M."/>
            <person name="Gladyshev V.N."/>
            <person name="Groth M."/>
            <person name="Guda C."/>
            <person name="Hadaegh A."/>
            <person name="Iglesias-Rodriguez M.D."/>
            <person name="Jenkins J."/>
            <person name="Jones B.M."/>
            <person name="Lawson T."/>
            <person name="Leese F."/>
            <person name="Lindquist E."/>
            <person name="Lobanov A."/>
            <person name="Lomsadze A."/>
            <person name="Malik S.B."/>
            <person name="Marsh M.E."/>
            <person name="Mackinder L."/>
            <person name="Mock T."/>
            <person name="Mueller-Roeber B."/>
            <person name="Pagarete A."/>
            <person name="Parker M."/>
            <person name="Probert I."/>
            <person name="Quesneville H."/>
            <person name="Raines C."/>
            <person name="Rensing S.A."/>
            <person name="Riano-Pachon D.M."/>
            <person name="Richier S."/>
            <person name="Rokitta S."/>
            <person name="Shiraiwa Y."/>
            <person name="Soanes D.M."/>
            <person name="van der Giezen M."/>
            <person name="Wahlund T.M."/>
            <person name="Williams B."/>
            <person name="Wilson W."/>
            <person name="Wolfe G."/>
            <person name="Wurch L.L."/>
        </authorList>
    </citation>
    <scope>NUCLEOTIDE SEQUENCE</scope>
</reference>
<sequence length="338" mass="36327">MAVALPLCSDQAWNVSDVLDAMAPTLSTSEHSRRAASAAYAAAAPFPHAAADGVFPACLLRAVAQELPQSIDKHGCARGASRCFNGGARELHKSQITSERAMGGATRLLFATLRAPPFVRWLEQLTGIAKLRPDPGYSGSGVHITATGGRLGVHADFNHLPRKPSWHRRVNTFVYLNDEWPEAYGGHLELWDRNLTACATRVLPTMGRFVAFSTTDFSYHGHPVPLAAPLGRARRSVALYYYTVGVRPPAECLEGRCSSMHTTIFKSTPLCSPTANAAPSLPSGNEAPSLPSVPPRRSPLPEGSALAALASKVEKLEAKKQDHRPRGSGRTRLKRGKG</sequence>
<feature type="domain" description="Prolyl 4-hydroxylase alpha subunit Fe(2+) 2OG dioxygenase" evidence="2">
    <location>
        <begin position="143"/>
        <end position="242"/>
    </location>
</feature>
<dbReference type="KEGG" id="ehx:EMIHUDRAFT_436887"/>
<evidence type="ECO:0000259" key="2">
    <source>
        <dbReference type="Pfam" id="PF13640"/>
    </source>
</evidence>
<accession>A0A0D3ISW5</accession>
<dbReference type="InterPro" id="IPR044862">
    <property type="entry name" value="Pro_4_hyd_alph_FE2OG_OXY"/>
</dbReference>
<organism evidence="3 4">
    <name type="scientific">Emiliania huxleyi (strain CCMP1516)</name>
    <dbReference type="NCBI Taxonomy" id="280463"/>
    <lineage>
        <taxon>Eukaryota</taxon>
        <taxon>Haptista</taxon>
        <taxon>Haptophyta</taxon>
        <taxon>Prymnesiophyceae</taxon>
        <taxon>Isochrysidales</taxon>
        <taxon>Noelaerhabdaceae</taxon>
        <taxon>Emiliania</taxon>
    </lineage>
</organism>
<evidence type="ECO:0000313" key="4">
    <source>
        <dbReference type="Proteomes" id="UP000013827"/>
    </source>
</evidence>
<dbReference type="RefSeq" id="XP_005766779.1">
    <property type="nucleotide sequence ID" value="XM_005766722.1"/>
</dbReference>
<reference evidence="3" key="2">
    <citation type="submission" date="2024-10" db="UniProtKB">
        <authorList>
            <consortium name="EnsemblProtists"/>
        </authorList>
    </citation>
    <scope>IDENTIFICATION</scope>
</reference>
<dbReference type="PaxDb" id="2903-EOD14350"/>